<dbReference type="AlphaFoldDB" id="A0A4R4T7Q8"/>
<dbReference type="Proteomes" id="UP000295345">
    <property type="component" value="Unassembled WGS sequence"/>
</dbReference>
<feature type="region of interest" description="Disordered" evidence="1">
    <location>
        <begin position="24"/>
        <end position="47"/>
    </location>
</feature>
<evidence type="ECO:0000313" key="3">
    <source>
        <dbReference type="EMBL" id="TDC73080.1"/>
    </source>
</evidence>
<keyword evidence="4" id="KW-1185">Reference proteome</keyword>
<evidence type="ECO:0000313" key="4">
    <source>
        <dbReference type="Proteomes" id="UP000295345"/>
    </source>
</evidence>
<accession>A0A4R4T7Q8</accession>
<protein>
    <recommendedName>
        <fullName evidence="2">YvlB/LiaX N-terminal domain-containing protein</fullName>
    </recommendedName>
</protein>
<sequence length="142" mass="15751">MNEQRRQILQLLAEGRITADEADSLIDALERDQPKAPPGAAPRSKSRPRYLRVVVNSLDEFDDGPSRINVRVPLQLLRAGVRLTTLIPPQALAKVNTELGRVGVPIDLNELKPQHVEDLIDQLGDVDVDIDDPSATVRVYCE</sequence>
<dbReference type="RefSeq" id="WP_132819492.1">
    <property type="nucleotide sequence ID" value="NZ_SMKI01000216.1"/>
</dbReference>
<dbReference type="EMBL" id="SMKI01000216">
    <property type="protein sequence ID" value="TDC73080.1"/>
    <property type="molecule type" value="Genomic_DNA"/>
</dbReference>
<evidence type="ECO:0000259" key="2">
    <source>
        <dbReference type="Pfam" id="PF22746"/>
    </source>
</evidence>
<reference evidence="3 4" key="1">
    <citation type="submission" date="2019-03" db="EMBL/GenBank/DDBJ databases">
        <title>Draft genome sequences of novel Actinobacteria.</title>
        <authorList>
            <person name="Sahin N."/>
            <person name="Ay H."/>
            <person name="Saygin H."/>
        </authorList>
    </citation>
    <scope>NUCLEOTIDE SEQUENCE [LARGE SCALE GENOMIC DNA]</scope>
    <source>
        <strain evidence="3 4">DSM 41900</strain>
    </source>
</reference>
<dbReference type="OrthoDB" id="118871at2"/>
<name>A0A4R4T7Q8_9ACTN</name>
<comment type="caution">
    <text evidence="3">The sequence shown here is derived from an EMBL/GenBank/DDBJ whole genome shotgun (WGS) entry which is preliminary data.</text>
</comment>
<organism evidence="3 4">
    <name type="scientific">Streptomyces hainanensis</name>
    <dbReference type="NCBI Taxonomy" id="402648"/>
    <lineage>
        <taxon>Bacteria</taxon>
        <taxon>Bacillati</taxon>
        <taxon>Actinomycetota</taxon>
        <taxon>Actinomycetes</taxon>
        <taxon>Kitasatosporales</taxon>
        <taxon>Streptomycetaceae</taxon>
        <taxon>Streptomyces</taxon>
    </lineage>
</organism>
<feature type="domain" description="YvlB/LiaX N-terminal" evidence="2">
    <location>
        <begin position="3"/>
        <end position="31"/>
    </location>
</feature>
<proteinExistence type="predicted"/>
<evidence type="ECO:0000256" key="1">
    <source>
        <dbReference type="SAM" id="MobiDB-lite"/>
    </source>
</evidence>
<gene>
    <name evidence="3" type="ORF">E1283_20105</name>
</gene>
<dbReference type="Pfam" id="PF22746">
    <property type="entry name" value="SHOCT-like_DUF2089-C"/>
    <property type="match status" value="1"/>
</dbReference>
<dbReference type="InterPro" id="IPR053959">
    <property type="entry name" value="YvlB/LiaX_N"/>
</dbReference>